<proteinExistence type="predicted"/>
<dbReference type="AlphaFoldDB" id="A0A7I7RTL6"/>
<dbReference type="EMBL" id="AP022593">
    <property type="protein sequence ID" value="BBY47279.1"/>
    <property type="molecule type" value="Genomic_DNA"/>
</dbReference>
<geneLocation type="plasmid" evidence="2">
    <name>pjcm18538 dna</name>
</geneLocation>
<keyword evidence="2" id="KW-1185">Reference proteome</keyword>
<dbReference type="KEGG" id="marz:MARA_07470"/>
<accession>A0A7I7RTL6</accession>
<name>A0A7I7RTL6_9MYCO</name>
<organism evidence="1 2">
    <name type="scientific">Mycolicibacterium arabiense</name>
    <dbReference type="NCBI Taxonomy" id="1286181"/>
    <lineage>
        <taxon>Bacteria</taxon>
        <taxon>Bacillati</taxon>
        <taxon>Actinomycetota</taxon>
        <taxon>Actinomycetes</taxon>
        <taxon>Mycobacteriales</taxon>
        <taxon>Mycobacteriaceae</taxon>
        <taxon>Mycolicibacterium</taxon>
    </lineage>
</organism>
<protein>
    <submittedName>
        <fullName evidence="1">Uncharacterized protein</fullName>
    </submittedName>
</protein>
<evidence type="ECO:0000313" key="1">
    <source>
        <dbReference type="EMBL" id="BBY47279.1"/>
    </source>
</evidence>
<gene>
    <name evidence="1" type="ORF">MARA_07470</name>
</gene>
<dbReference type="Proteomes" id="UP000467428">
    <property type="component" value="Chromosome"/>
</dbReference>
<reference evidence="1 2" key="1">
    <citation type="journal article" date="2019" name="Emerg. Microbes Infect.">
        <title>Comprehensive subspecies identification of 175 nontuberculous mycobacteria species based on 7547 genomic profiles.</title>
        <authorList>
            <person name="Matsumoto Y."/>
            <person name="Kinjo T."/>
            <person name="Motooka D."/>
            <person name="Nabeya D."/>
            <person name="Jung N."/>
            <person name="Uechi K."/>
            <person name="Horii T."/>
            <person name="Iida T."/>
            <person name="Fujita J."/>
            <person name="Nakamura S."/>
        </authorList>
    </citation>
    <scope>NUCLEOTIDE SEQUENCE [LARGE SCALE GENOMIC DNA]</scope>
    <source>
        <strain evidence="1 2">JCM 18538</strain>
    </source>
</reference>
<sequence length="94" mass="9341">MVGVADGLSVGSEDCGAGVDFVGVSAPAAVVSDVSDSSAVFDVFDVSDMPAVLLSAEGLAHATPGLVTTATPMPSATANAPIRPMCREYWPVGT</sequence>
<evidence type="ECO:0000313" key="2">
    <source>
        <dbReference type="Proteomes" id="UP000467428"/>
    </source>
</evidence>